<evidence type="ECO:0000313" key="1">
    <source>
        <dbReference type="EMBL" id="QJA81735.1"/>
    </source>
</evidence>
<reference evidence="1" key="1">
    <citation type="submission" date="2020-03" db="EMBL/GenBank/DDBJ databases">
        <title>The deep terrestrial virosphere.</title>
        <authorList>
            <person name="Holmfeldt K."/>
            <person name="Nilsson E."/>
            <person name="Simone D."/>
            <person name="Lopez-Fernandez M."/>
            <person name="Wu X."/>
            <person name="de Brujin I."/>
            <person name="Lundin D."/>
            <person name="Andersson A."/>
            <person name="Bertilsson S."/>
            <person name="Dopson M."/>
        </authorList>
    </citation>
    <scope>NUCLEOTIDE SEQUENCE</scope>
    <source>
        <strain evidence="1">MM415A00499</strain>
    </source>
</reference>
<protein>
    <submittedName>
        <fullName evidence="1">Uncharacterized protein</fullName>
    </submittedName>
</protein>
<accession>A0A6M3KJZ7</accession>
<dbReference type="AlphaFoldDB" id="A0A6M3KJZ7"/>
<name>A0A6M3KJZ7_9ZZZZ</name>
<dbReference type="EMBL" id="MT142468">
    <property type="protein sequence ID" value="QJA81735.1"/>
    <property type="molecule type" value="Genomic_DNA"/>
</dbReference>
<gene>
    <name evidence="1" type="ORF">MM415A00499_0010</name>
</gene>
<sequence length="662" mass="68748">MKKYLGLLVLLIGLPFLVGWSPPAGWNTALKIEETDGDPSGFMTKLQFPSGGLSVSGRTATYTGGGTITGDVTITKADPLLTLWNTQHENTDGGRQSQIIWKGEKTDGNVRQLGYITVSHDGAGDDYKGKMVFSLNDTDDADNALQPYLTLLSSGNFGVGLISGVVDALLHVEKSSATTNAAVEVARLTALSTGTAAAGFGPQLYFEAETATDGTMHEAGAISAQWTDATAATEDSYLSFHTVASSGLNERVRITSLGTLEYHNTGVTHGLTSLCPTNVFGQSAMLASDYGGHYILGISDDAARTGMHLRAVIGGTDPTDTIPSLILQGGKADGGTSYTALAAAETVLQINNYTTTLATFLGSGNLGLGTVTPAQKLHLYDATGGVWSVIQTDGTNVDPNFQLQSKTDGYIFKVDEDQSQRLLLYGANGVGTITASPILTTWEQDGDVAIGALSPDAVFHIERDAVNTNTPKAMFYISVTSTGTPAAGLGSEIQWELETAAGTPGNQEIVAELEVIATAVTGAAEAGAMIFKTMTGGAAATEKFRVGADNVSVSNAGFVTSYETVQAATEAGVAAVGKMTTFLVSDGDADNDEDTFSLADGVAGQIKYVVFKTDTDGADSVNITPANGSFTDILFDTPGEGATLMFDGTNWHVVSNNGGTIT</sequence>
<proteinExistence type="predicted"/>
<organism evidence="1">
    <name type="scientific">viral metagenome</name>
    <dbReference type="NCBI Taxonomy" id="1070528"/>
    <lineage>
        <taxon>unclassified sequences</taxon>
        <taxon>metagenomes</taxon>
        <taxon>organismal metagenomes</taxon>
    </lineage>
</organism>